<dbReference type="STRING" id="1797593.A3A65_02940"/>
<dbReference type="Pfam" id="PF13692">
    <property type="entry name" value="Glyco_trans_1_4"/>
    <property type="match status" value="1"/>
</dbReference>
<dbReference type="Proteomes" id="UP000176723">
    <property type="component" value="Unassembled WGS sequence"/>
</dbReference>
<name>A0A1G1W2T8_9BACT</name>
<dbReference type="Gene3D" id="3.40.50.2000">
    <property type="entry name" value="Glycogen Phosphorylase B"/>
    <property type="match status" value="1"/>
</dbReference>
<gene>
    <name evidence="1" type="ORF">A3A65_02940</name>
</gene>
<dbReference type="EMBL" id="MHCL01000007">
    <property type="protein sequence ID" value="OGY21976.1"/>
    <property type="molecule type" value="Genomic_DNA"/>
</dbReference>
<accession>A0A1G1W2T8</accession>
<evidence type="ECO:0008006" key="3">
    <source>
        <dbReference type="Google" id="ProtNLM"/>
    </source>
</evidence>
<evidence type="ECO:0000313" key="2">
    <source>
        <dbReference type="Proteomes" id="UP000176723"/>
    </source>
</evidence>
<dbReference type="SUPFAM" id="SSF53756">
    <property type="entry name" value="UDP-Glycosyltransferase/glycogen phosphorylase"/>
    <property type="match status" value="1"/>
</dbReference>
<dbReference type="PANTHER" id="PTHR12526">
    <property type="entry name" value="GLYCOSYLTRANSFERASE"/>
    <property type="match status" value="1"/>
</dbReference>
<reference evidence="1 2" key="1">
    <citation type="journal article" date="2016" name="Nat. Commun.">
        <title>Thousands of microbial genomes shed light on interconnected biogeochemical processes in an aquifer system.</title>
        <authorList>
            <person name="Anantharaman K."/>
            <person name="Brown C.T."/>
            <person name="Hug L.A."/>
            <person name="Sharon I."/>
            <person name="Castelle C.J."/>
            <person name="Probst A.J."/>
            <person name="Thomas B.C."/>
            <person name="Singh A."/>
            <person name="Wilkins M.J."/>
            <person name="Karaoz U."/>
            <person name="Brodie E.L."/>
            <person name="Williams K.H."/>
            <person name="Hubbard S.S."/>
            <person name="Banfield J.F."/>
        </authorList>
    </citation>
    <scope>NUCLEOTIDE SEQUENCE [LARGE SCALE GENOMIC DNA]</scope>
</reference>
<protein>
    <recommendedName>
        <fullName evidence="3">Glycosyl transferase family 1 domain-containing protein</fullName>
    </recommendedName>
</protein>
<comment type="caution">
    <text evidence="1">The sequence shown here is derived from an EMBL/GenBank/DDBJ whole genome shotgun (WGS) entry which is preliminary data.</text>
</comment>
<sequence>MPSSLSVVHFSTSDSHGAHRATYLLHRALLSIGVQSRMMVKFKLNADPSITVVGKPSFPERLRSSLDPKSKFGSFYLETRRSLRIRLGKPMHSFNENSNALLLQDALHHLQDVDIILLSWIDGFLSTGMIRRLYEQAHVPIIWTLMDVEPVTGGCHYPGTCRGYTRRCGFCPQLPLHQEQDLSRKNWLSKYADLSDLPITFVVPSRWLLQKVKSSSLFRQSRVEHILLSVDTRLFRAASKKKARHSLQLPPDKRIIFFGARSMAEDRKGMRYLVEALHILEKRLRASRTLRPQSILLLSAGERLPDVDFGFSLKHIGFVYDMQTLARLYQASDVFACPSIEDGGPMMINEAIMCATPTVAFQTGVASDLIISSERGYVAKLGDAKDFAEGLYQCVLRKPSGSQKIKEHRCSPEFQARAYRRLFSEVIQAHGKER</sequence>
<proteinExistence type="predicted"/>
<dbReference type="PANTHER" id="PTHR12526:SF637">
    <property type="entry name" value="GLYCOSYLTRANSFERASE EPSF-RELATED"/>
    <property type="match status" value="1"/>
</dbReference>
<evidence type="ECO:0000313" key="1">
    <source>
        <dbReference type="EMBL" id="OGY21976.1"/>
    </source>
</evidence>
<dbReference type="AlphaFoldDB" id="A0A1G1W2T8"/>
<organism evidence="1 2">
    <name type="scientific">Candidatus Chisholmbacteria bacterium RIFCSPLOWO2_01_FULL_49_14</name>
    <dbReference type="NCBI Taxonomy" id="1797593"/>
    <lineage>
        <taxon>Bacteria</taxon>
        <taxon>Candidatus Chisholmiibacteriota</taxon>
    </lineage>
</organism>